<gene>
    <name evidence="2" type="ORF">ACFFQV_05410</name>
</gene>
<accession>A0ABV5SN30</accession>
<feature type="transmembrane region" description="Helical" evidence="1">
    <location>
        <begin position="295"/>
        <end position="317"/>
    </location>
</feature>
<evidence type="ECO:0008006" key="4">
    <source>
        <dbReference type="Google" id="ProtNLM"/>
    </source>
</evidence>
<feature type="transmembrane region" description="Helical" evidence="1">
    <location>
        <begin position="508"/>
        <end position="533"/>
    </location>
</feature>
<protein>
    <recommendedName>
        <fullName evidence="4">FtsX-like permease family protein</fullName>
    </recommendedName>
</protein>
<evidence type="ECO:0000313" key="3">
    <source>
        <dbReference type="Proteomes" id="UP001589667"/>
    </source>
</evidence>
<name>A0ABV5SN30_9MICO</name>
<evidence type="ECO:0000256" key="1">
    <source>
        <dbReference type="SAM" id="Phobius"/>
    </source>
</evidence>
<keyword evidence="1" id="KW-0812">Transmembrane</keyword>
<feature type="transmembrane region" description="Helical" evidence="1">
    <location>
        <begin position="416"/>
        <end position="436"/>
    </location>
</feature>
<dbReference type="Proteomes" id="UP001589667">
    <property type="component" value="Unassembled WGS sequence"/>
</dbReference>
<sequence length="1011" mass="100184">MGSARTAFARANARLGVLSGIAAVVLLLSGIGTASLGTLAGAAAGGLRTGLESATGAAGAARWQIRLANDAAAQSEAAAAVLDRMLVPHGAAWQRSAQALPTPANAGGESFEALLTADPAVAERAELVEGEWPGTGSSTPDAGAPDALPTAVNAAAAAELGLEQGSLVTVDDGPTLVVVGIWEPADPTDPAWFGDPVVATGFADGAAGPFLVDESAVLAAPSAAVVRWTAVVDPATMTPDDAAALRAQLPDVEPALRNQDDIGSSGLAASGGLHGTLSRLLAGLGAVRALAPVPVLLLAIAGVAALARLAALLGAARRGETLLLRARGASATRLARDTAVEVIAVGIPAAALGAISAELALGLLRPGEVRMPAIAWLVAATSVVIAVLLVAGRAFTEARRPVQRGSGDEQGRMPRTAVAGGVVLIAVAAGISLWQFRLYGSPLVTGASGAVEVDPLAVLAPVLVLLALSLLALGLARPIGALFERLAAARPALIPALPMRQLARRGSLFASASLVTMIAVAGLTLAAVFAGAWQSVDRHAAALATGGEVRVSFPGRDVVRGPDPLATGELFAEVPGVVADGPVFRGEVRLGSDAATLVGAPASGIEAFAPGTGLAAAADDLAPSAEAAAAPLPDGAATLEVEVGVRAPGGTPGRVGVWVWLLTGDGAAMRLPAGSVDIAAGGGVAELELPDAAGLRLLGLSAGLVDSPGARGVQVSFGGLGVDGATPSRELAGDLETVELSASDPEARAPLAGGGETLPIVLGAELATRISAGVGDAVDFRIVTGGAEIDAVVAGVVPAVPTAGGNALLVDLGALERAAFDADAGVPQFGERWLASSDPVASAESIDREQRTAATSTTRADASSAQLITPAIATFWLGAAGALLFALISLLALASALAGSRFGEIVVLRVLGVAPRVQARARFAELAATVLAAIAMGAVIGGITAWLTARELARATIADAPASLEATLGVELWPWLAGLAAFALLAALVAASAARAVRRTASRPGLREEER</sequence>
<organism evidence="2 3">
    <name type="scientific">Agromyces lapidis</name>
    <dbReference type="NCBI Taxonomy" id="279574"/>
    <lineage>
        <taxon>Bacteria</taxon>
        <taxon>Bacillati</taxon>
        <taxon>Actinomycetota</taxon>
        <taxon>Actinomycetes</taxon>
        <taxon>Micrococcales</taxon>
        <taxon>Microbacteriaceae</taxon>
        <taxon>Agromyces</taxon>
    </lineage>
</organism>
<feature type="transmembrane region" description="Helical" evidence="1">
    <location>
        <begin position="373"/>
        <end position="395"/>
    </location>
</feature>
<proteinExistence type="predicted"/>
<feature type="transmembrane region" description="Helical" evidence="1">
    <location>
        <begin position="338"/>
        <end position="361"/>
    </location>
</feature>
<keyword evidence="1" id="KW-0472">Membrane</keyword>
<reference evidence="2 3" key="1">
    <citation type="submission" date="2024-09" db="EMBL/GenBank/DDBJ databases">
        <authorList>
            <person name="Sun Q."/>
            <person name="Mori K."/>
        </authorList>
    </citation>
    <scope>NUCLEOTIDE SEQUENCE [LARGE SCALE GENOMIC DNA]</scope>
    <source>
        <strain evidence="2 3">JCM 14321</strain>
    </source>
</reference>
<keyword evidence="3" id="KW-1185">Reference proteome</keyword>
<feature type="transmembrane region" description="Helical" evidence="1">
    <location>
        <begin position="456"/>
        <end position="476"/>
    </location>
</feature>
<dbReference type="EMBL" id="JBHMBL010000001">
    <property type="protein sequence ID" value="MFB9641727.1"/>
    <property type="molecule type" value="Genomic_DNA"/>
</dbReference>
<evidence type="ECO:0000313" key="2">
    <source>
        <dbReference type="EMBL" id="MFB9641727.1"/>
    </source>
</evidence>
<feature type="transmembrane region" description="Helical" evidence="1">
    <location>
        <begin position="972"/>
        <end position="997"/>
    </location>
</feature>
<keyword evidence="1" id="KW-1133">Transmembrane helix</keyword>
<comment type="caution">
    <text evidence="2">The sequence shown here is derived from an EMBL/GenBank/DDBJ whole genome shotgun (WGS) entry which is preliminary data.</text>
</comment>
<feature type="transmembrane region" description="Helical" evidence="1">
    <location>
        <begin position="875"/>
        <end position="899"/>
    </location>
</feature>
<dbReference type="RefSeq" id="WP_157423285.1">
    <property type="nucleotide sequence ID" value="NZ_BAAANI010000006.1"/>
</dbReference>
<feature type="transmembrane region" description="Helical" evidence="1">
    <location>
        <begin position="926"/>
        <end position="947"/>
    </location>
</feature>